<dbReference type="RefSeq" id="WP_019442886.1">
    <property type="nucleotide sequence ID" value="NZ_ALOE01000037.1"/>
</dbReference>
<reference evidence="1 2" key="1">
    <citation type="submission" date="2019-09" db="EMBL/GenBank/DDBJ databases">
        <title>Hybrid Assembly of the complete Genome of the Deep-Sea Bacterium Moritella marina from long Nanopore and Illumina reads.</title>
        <authorList>
            <person name="Magin S."/>
            <person name="Georgoulis A."/>
            <person name="Papadimitriou K."/>
            <person name="Iliakis G."/>
            <person name="Vorgias C.E."/>
        </authorList>
    </citation>
    <scope>NUCLEOTIDE SEQUENCE [LARGE SCALE GENOMIC DNA]</scope>
    <source>
        <strain evidence="1 2">MP-1</strain>
    </source>
</reference>
<protein>
    <submittedName>
        <fullName evidence="1">Uncharacterized protein</fullName>
    </submittedName>
</protein>
<dbReference type="AlphaFoldDB" id="A0A5J6WJ40"/>
<evidence type="ECO:0000313" key="2">
    <source>
        <dbReference type="Proteomes" id="UP000327424"/>
    </source>
</evidence>
<dbReference type="OrthoDB" id="6400210at2"/>
<dbReference type="EMBL" id="CP044399">
    <property type="protein sequence ID" value="QFI37150.1"/>
    <property type="molecule type" value="Genomic_DNA"/>
</dbReference>
<gene>
    <name evidence="1" type="ORF">FR932_04550</name>
</gene>
<dbReference type="KEGG" id="mmaa:FR932_04550"/>
<accession>A0A5J6WJ40</accession>
<evidence type="ECO:0000313" key="1">
    <source>
        <dbReference type="EMBL" id="QFI37150.1"/>
    </source>
</evidence>
<sequence length="111" mass="12808">MITHKDMRKYLLAHDLPTNDFGNATFFAHVEYASPLHQCHVETLVSFVLAGYCEGTIRLDPNEDLNQIDYMLNFTCAWHECRFDLVSNSFVIRGHDLNKMGGDFVVRIRQA</sequence>
<keyword evidence="2" id="KW-1185">Reference proteome</keyword>
<dbReference type="Proteomes" id="UP000327424">
    <property type="component" value="Chromosome"/>
</dbReference>
<organism evidence="1 2">
    <name type="scientific">Moritella marina ATCC 15381</name>
    <dbReference type="NCBI Taxonomy" id="1202962"/>
    <lineage>
        <taxon>Bacteria</taxon>
        <taxon>Pseudomonadati</taxon>
        <taxon>Pseudomonadota</taxon>
        <taxon>Gammaproteobacteria</taxon>
        <taxon>Alteromonadales</taxon>
        <taxon>Moritellaceae</taxon>
        <taxon>Moritella</taxon>
    </lineage>
</organism>
<name>A0A5J6WJ40_MORMI</name>
<proteinExistence type="predicted"/>